<keyword evidence="2" id="KW-0732">Signal</keyword>
<gene>
    <name evidence="3" type="ORF">SPHINGO391_490125</name>
</gene>
<sequence length="115" mass="12312">MKRSSVFVIALSLATPAIAQQTHVSPKPAPAIGYDWNDESSADDRVQQSLWPRSDASAAGLDDMIHTEQAPLHAAIREDGGIGTRALHGLRKVGGDSIVVPVLKIHLGHPRHETP</sequence>
<name>A0A5E8A4C1_9SPHN</name>
<feature type="chain" id="PRO_5022682446" evidence="2">
    <location>
        <begin position="20"/>
        <end position="115"/>
    </location>
</feature>
<feature type="signal peptide" evidence="2">
    <location>
        <begin position="1"/>
        <end position="19"/>
    </location>
</feature>
<evidence type="ECO:0000313" key="4">
    <source>
        <dbReference type="Proteomes" id="UP000326857"/>
    </source>
</evidence>
<dbReference type="Proteomes" id="UP000326857">
    <property type="component" value="Unassembled WGS sequence"/>
</dbReference>
<dbReference type="RefSeq" id="WP_151991674.1">
    <property type="nucleotide sequence ID" value="NZ_LR701528.1"/>
</dbReference>
<proteinExistence type="predicted"/>
<protein>
    <submittedName>
        <fullName evidence="3">Uncharacterized protein</fullName>
    </submittedName>
</protein>
<feature type="region of interest" description="Disordered" evidence="1">
    <location>
        <begin position="24"/>
        <end position="46"/>
    </location>
</feature>
<reference evidence="3 4" key="1">
    <citation type="submission" date="2019-09" db="EMBL/GenBank/DDBJ databases">
        <authorList>
            <person name="Dittami M. S."/>
        </authorList>
    </citation>
    <scope>NUCLEOTIDE SEQUENCE [LARGE SCALE GENOMIC DNA]</scope>
    <source>
        <strain evidence="3">SPHINGO391</strain>
    </source>
</reference>
<evidence type="ECO:0000256" key="1">
    <source>
        <dbReference type="SAM" id="MobiDB-lite"/>
    </source>
</evidence>
<evidence type="ECO:0000313" key="3">
    <source>
        <dbReference type="EMBL" id="VVT26292.1"/>
    </source>
</evidence>
<dbReference type="EMBL" id="CABVLI010000044">
    <property type="protein sequence ID" value="VVT26292.1"/>
    <property type="molecule type" value="Genomic_DNA"/>
</dbReference>
<dbReference type="AlphaFoldDB" id="A0A5E8A4C1"/>
<accession>A0A5E8A4C1</accession>
<evidence type="ECO:0000256" key="2">
    <source>
        <dbReference type="SAM" id="SignalP"/>
    </source>
</evidence>
<organism evidence="3 4">
    <name type="scientific">Sphingomonas aurantiaca</name>
    <dbReference type="NCBI Taxonomy" id="185949"/>
    <lineage>
        <taxon>Bacteria</taxon>
        <taxon>Pseudomonadati</taxon>
        <taxon>Pseudomonadota</taxon>
        <taxon>Alphaproteobacteria</taxon>
        <taxon>Sphingomonadales</taxon>
        <taxon>Sphingomonadaceae</taxon>
        <taxon>Sphingomonas</taxon>
    </lineage>
</organism>